<evidence type="ECO:0000313" key="3">
    <source>
        <dbReference type="EMBL" id="KAL2859616.1"/>
    </source>
</evidence>
<keyword evidence="1" id="KW-0663">Pyridoxal phosphate</keyword>
<accession>A0ABR4L5E0</accession>
<dbReference type="Proteomes" id="UP001610444">
    <property type="component" value="Unassembled WGS sequence"/>
</dbReference>
<keyword evidence="4" id="KW-1185">Reference proteome</keyword>
<dbReference type="GeneID" id="98157735"/>
<proteinExistence type="predicted"/>
<dbReference type="PANTHER" id="PTHR39217:SF1">
    <property type="entry name" value="GLUTATHIONE SYNTHETASE"/>
    <property type="match status" value="1"/>
</dbReference>
<reference evidence="3 4" key="1">
    <citation type="submission" date="2024-07" db="EMBL/GenBank/DDBJ databases">
        <title>Section-level genome sequencing and comparative genomics of Aspergillus sections Usti and Cavernicolus.</title>
        <authorList>
            <consortium name="Lawrence Berkeley National Laboratory"/>
            <person name="Nybo J.L."/>
            <person name="Vesth T.C."/>
            <person name="Theobald S."/>
            <person name="Frisvad J.C."/>
            <person name="Larsen T.O."/>
            <person name="Kjaerboelling I."/>
            <person name="Rothschild-Mancinelli K."/>
            <person name="Lyhne E.K."/>
            <person name="Kogle M.E."/>
            <person name="Barry K."/>
            <person name="Clum A."/>
            <person name="Na H."/>
            <person name="Ledsgaard L."/>
            <person name="Lin J."/>
            <person name="Lipzen A."/>
            <person name="Kuo A."/>
            <person name="Riley R."/>
            <person name="Mondo S."/>
            <person name="LaButti K."/>
            <person name="Haridas S."/>
            <person name="Pangalinan J."/>
            <person name="Salamov A.A."/>
            <person name="Simmons B.A."/>
            <person name="Magnuson J.K."/>
            <person name="Chen J."/>
            <person name="Drula E."/>
            <person name="Henrissat B."/>
            <person name="Wiebenga A."/>
            <person name="Lubbers R.J."/>
            <person name="Gomes A.C."/>
            <person name="Macurrencykelacurrency M.R."/>
            <person name="Stajich J."/>
            <person name="Grigoriev I.V."/>
            <person name="Mortensen U.H."/>
            <person name="De vries R.P."/>
            <person name="Baker S.E."/>
            <person name="Andersen M.R."/>
        </authorList>
    </citation>
    <scope>NUCLEOTIDE SEQUENCE [LARGE SCALE GENOMIC DNA]</scope>
    <source>
        <strain evidence="3 4">CBS 756.74</strain>
    </source>
</reference>
<evidence type="ECO:0000313" key="4">
    <source>
        <dbReference type="Proteomes" id="UP001610444"/>
    </source>
</evidence>
<dbReference type="PANTHER" id="PTHR39217">
    <property type="match status" value="1"/>
</dbReference>
<organism evidence="3 4">
    <name type="scientific">Aspergillus pseudodeflectus</name>
    <dbReference type="NCBI Taxonomy" id="176178"/>
    <lineage>
        <taxon>Eukaryota</taxon>
        <taxon>Fungi</taxon>
        <taxon>Dikarya</taxon>
        <taxon>Ascomycota</taxon>
        <taxon>Pezizomycotina</taxon>
        <taxon>Eurotiomycetes</taxon>
        <taxon>Eurotiomycetidae</taxon>
        <taxon>Eurotiales</taxon>
        <taxon>Aspergillaceae</taxon>
        <taxon>Aspergillus</taxon>
        <taxon>Aspergillus subgen. Nidulantes</taxon>
    </lineage>
</organism>
<sequence length="705" mass="78744">MNGTTKIAKATSNGHLNHDEPPLDHDLHNGWGTLYSANAIKNDDRTRLVWEDYAKNPARVEGQYHKLLNEYTTRFASFFGGYWPITFHAHVSDVLIPTTLASLILNTASTCPLVVEDPKLSPLLKDDPEPEKVHQFVRDMLGWTDVHISAPKLATVQGIYGCAFGPLAHSSEEWEYQIIGAGPAPFSITRDDFSSEDTLLEKLHTAKEQGCVTVICDLVNASDGSIFPPEYYRMLRICCAKARIFLLVDEAMTAIRCGAPWVCQRPEYSENPDLQPDLIAFGKGMGVSGIAINFNGMMMRHLDYTKREQILQTIRFWRSMVTRPIAIPVLLEAMAIVNVAEAEDWPARSEKIGRAFREFILRHAGGEGQGKEIVRGIGAFIAVDREFSKRFRVMAAFRRKSSWARWLPKLDTPAFVDSLGASVTIKRWLDEDIVDAILNHDGVNFLWAEDYIRHPNEFAQFLDKAEQAIKEVASHNAKVPRVLNNIPLVRWNMDKKYLLDMQKAGFDIPVTEVVDAEKFPTASALHERLLRFQPSGSIVLKPSISASSTNTHLVADVASLSAEDMAYLDGCTKGRLDSLLLIQRFEPAIATGEYSFVFIGDRLCNVALKTPKNGEFRCQASFGGRISQVAIEEIDSGTLSAVNAIFETLRKWFGEGPAGDIAYMRIDGLVSTDRPFVLMEIEAIEPELALEMGGLEEMLSILMDE</sequence>
<evidence type="ECO:0000256" key="1">
    <source>
        <dbReference type="ARBA" id="ARBA00022898"/>
    </source>
</evidence>
<dbReference type="InterPro" id="IPR005814">
    <property type="entry name" value="Aminotrans_3"/>
</dbReference>
<dbReference type="Pfam" id="PF00202">
    <property type="entry name" value="Aminotran_3"/>
    <property type="match status" value="1"/>
</dbReference>
<name>A0ABR4L5E0_9EURO</name>
<dbReference type="EMBL" id="JBFXLR010000003">
    <property type="protein sequence ID" value="KAL2859616.1"/>
    <property type="molecule type" value="Genomic_DNA"/>
</dbReference>
<dbReference type="InterPro" id="IPR015421">
    <property type="entry name" value="PyrdxlP-dep_Trfase_major"/>
</dbReference>
<dbReference type="RefSeq" id="XP_070904550.1">
    <property type="nucleotide sequence ID" value="XM_071042571.1"/>
</dbReference>
<dbReference type="InterPro" id="IPR053191">
    <property type="entry name" value="DcsG_Biosynth_Enzyme"/>
</dbReference>
<dbReference type="Gene3D" id="3.90.1150.10">
    <property type="entry name" value="Aspartate Aminotransferase, domain 1"/>
    <property type="match status" value="1"/>
</dbReference>
<dbReference type="InterPro" id="IPR015422">
    <property type="entry name" value="PyrdxlP-dep_Trfase_small"/>
</dbReference>
<dbReference type="Gene3D" id="3.40.640.10">
    <property type="entry name" value="Type I PLP-dependent aspartate aminotransferase-like (Major domain)"/>
    <property type="match status" value="1"/>
</dbReference>
<dbReference type="SUPFAM" id="SSF53383">
    <property type="entry name" value="PLP-dependent transferases"/>
    <property type="match status" value="1"/>
</dbReference>
<comment type="caution">
    <text evidence="3">The sequence shown here is derived from an EMBL/GenBank/DDBJ whole genome shotgun (WGS) entry which is preliminary data.</text>
</comment>
<protein>
    <recommendedName>
        <fullName evidence="5">Pyridoxal phosphate-dependent transferase</fullName>
    </recommendedName>
</protein>
<dbReference type="SUPFAM" id="SSF56059">
    <property type="entry name" value="Glutathione synthetase ATP-binding domain-like"/>
    <property type="match status" value="1"/>
</dbReference>
<feature type="compositionally biased region" description="Polar residues" evidence="2">
    <location>
        <begin position="1"/>
        <end position="15"/>
    </location>
</feature>
<evidence type="ECO:0008006" key="5">
    <source>
        <dbReference type="Google" id="ProtNLM"/>
    </source>
</evidence>
<feature type="region of interest" description="Disordered" evidence="2">
    <location>
        <begin position="1"/>
        <end position="23"/>
    </location>
</feature>
<gene>
    <name evidence="3" type="ORF">BJX68DRAFT_252460</name>
</gene>
<dbReference type="InterPro" id="IPR015424">
    <property type="entry name" value="PyrdxlP-dep_Trfase"/>
</dbReference>
<evidence type="ECO:0000256" key="2">
    <source>
        <dbReference type="SAM" id="MobiDB-lite"/>
    </source>
</evidence>